<sequence length="185" mass="20218">MTITRVLLIGLTLLLSGPAAATTLEVPESIELVTIDGATVNSALLRSVGSLELTKGKHQLTFILNNRAFPREKTLYPAAPVYVLGYFDTGDAQRLRLRLPQLATGEQVRRFLLRPEPILLDEHGTVVNATYRRLPAQGGDSPPQLNKPNVVHRLMPLAPATPPGIPDPSIGPLNRLQRYFAMLSV</sequence>
<evidence type="ECO:0000313" key="5">
    <source>
        <dbReference type="Proteomes" id="UP000305202"/>
    </source>
</evidence>
<keyword evidence="5" id="KW-1185">Reference proteome</keyword>
<name>A0ABY2SQ11_9HYPH</name>
<dbReference type="Proteomes" id="UP000305202">
    <property type="component" value="Unassembled WGS sequence"/>
</dbReference>
<comment type="caution">
    <text evidence="4">The sequence shown here is derived from an EMBL/GenBank/DDBJ whole genome shotgun (WGS) entry which is preliminary data.</text>
</comment>
<proteinExistence type="inferred from homology"/>
<evidence type="ECO:0000256" key="1">
    <source>
        <dbReference type="ARBA" id="ARBA00008490"/>
    </source>
</evidence>
<comment type="similarity">
    <text evidence="1">Belongs to the UPF0319 family.</text>
</comment>
<accession>A0ABY2SQ11</accession>
<dbReference type="PANTHER" id="PTHR38108">
    <property type="entry name" value="UPF0319 PROTEIN YCCT"/>
    <property type="match status" value="1"/>
</dbReference>
<protein>
    <submittedName>
        <fullName evidence="4">DUF2057 domain-containing protein</fullName>
    </submittedName>
</protein>
<organism evidence="4 5">
    <name type="scientific">Martelella alba</name>
    <dbReference type="NCBI Taxonomy" id="2590451"/>
    <lineage>
        <taxon>Bacteria</taxon>
        <taxon>Pseudomonadati</taxon>
        <taxon>Pseudomonadota</taxon>
        <taxon>Alphaproteobacteria</taxon>
        <taxon>Hyphomicrobiales</taxon>
        <taxon>Aurantimonadaceae</taxon>
        <taxon>Martelella</taxon>
    </lineage>
</organism>
<evidence type="ECO:0000256" key="3">
    <source>
        <dbReference type="SAM" id="SignalP"/>
    </source>
</evidence>
<evidence type="ECO:0000256" key="2">
    <source>
        <dbReference type="ARBA" id="ARBA00022729"/>
    </source>
</evidence>
<gene>
    <name evidence="4" type="ORF">FCN80_06495</name>
</gene>
<reference evidence="4 5" key="1">
    <citation type="submission" date="2019-04" db="EMBL/GenBank/DDBJ databases">
        <authorList>
            <person name="Li M."/>
            <person name="Gao C."/>
        </authorList>
    </citation>
    <scope>NUCLEOTIDE SEQUENCE [LARGE SCALE GENOMIC DNA]</scope>
    <source>
        <strain evidence="4 5">BGMRC 2031</strain>
    </source>
</reference>
<dbReference type="EMBL" id="SZPQ01000004">
    <property type="protein sequence ID" value="TKI07530.1"/>
    <property type="molecule type" value="Genomic_DNA"/>
</dbReference>
<keyword evidence="2 3" id="KW-0732">Signal</keyword>
<dbReference type="RefSeq" id="WP_136989193.1">
    <property type="nucleotide sequence ID" value="NZ_SZPQ01000004.1"/>
</dbReference>
<dbReference type="Pfam" id="PF09829">
    <property type="entry name" value="DUF2057"/>
    <property type="match status" value="1"/>
</dbReference>
<dbReference type="InterPro" id="IPR018635">
    <property type="entry name" value="UPF0319"/>
</dbReference>
<feature type="signal peptide" evidence="3">
    <location>
        <begin position="1"/>
        <end position="21"/>
    </location>
</feature>
<dbReference type="PANTHER" id="PTHR38108:SF1">
    <property type="entry name" value="UPF0319 PROTEIN YCCT"/>
    <property type="match status" value="1"/>
</dbReference>
<feature type="chain" id="PRO_5046446199" evidence="3">
    <location>
        <begin position="22"/>
        <end position="185"/>
    </location>
</feature>
<evidence type="ECO:0000313" key="4">
    <source>
        <dbReference type="EMBL" id="TKI07530.1"/>
    </source>
</evidence>